<gene>
    <name evidence="1" type="ORF">glysoja_045426</name>
</gene>
<proteinExistence type="predicted"/>
<evidence type="ECO:0000313" key="1">
    <source>
        <dbReference type="EMBL" id="KHN24204.1"/>
    </source>
</evidence>
<dbReference type="AlphaFoldDB" id="A0A0B2QVX4"/>
<protein>
    <submittedName>
        <fullName evidence="1">Uncharacterized protein</fullName>
    </submittedName>
</protein>
<sequence length="50" mass="6174">MWYYRPRHCKFDLDCKMEHKDIRRRHTCATTCEECCSLWYDLGNKDIKSS</sequence>
<organism evidence="1">
    <name type="scientific">Glycine soja</name>
    <name type="common">Wild soybean</name>
    <dbReference type="NCBI Taxonomy" id="3848"/>
    <lineage>
        <taxon>Eukaryota</taxon>
        <taxon>Viridiplantae</taxon>
        <taxon>Streptophyta</taxon>
        <taxon>Embryophyta</taxon>
        <taxon>Tracheophyta</taxon>
        <taxon>Spermatophyta</taxon>
        <taxon>Magnoliopsida</taxon>
        <taxon>eudicotyledons</taxon>
        <taxon>Gunneridae</taxon>
        <taxon>Pentapetalae</taxon>
        <taxon>rosids</taxon>
        <taxon>fabids</taxon>
        <taxon>Fabales</taxon>
        <taxon>Fabaceae</taxon>
        <taxon>Papilionoideae</taxon>
        <taxon>50 kb inversion clade</taxon>
        <taxon>NPAAA clade</taxon>
        <taxon>indigoferoid/millettioid clade</taxon>
        <taxon>Phaseoleae</taxon>
        <taxon>Glycine</taxon>
        <taxon>Glycine subgen. Soja</taxon>
    </lineage>
</organism>
<accession>A0A0B2QVX4</accession>
<dbReference type="EMBL" id="KN655637">
    <property type="protein sequence ID" value="KHN24204.1"/>
    <property type="molecule type" value="Genomic_DNA"/>
</dbReference>
<dbReference type="Proteomes" id="UP000053555">
    <property type="component" value="Unassembled WGS sequence"/>
</dbReference>
<name>A0A0B2QVX4_GLYSO</name>
<reference evidence="1" key="1">
    <citation type="submission" date="2014-07" db="EMBL/GenBank/DDBJ databases">
        <title>Identification of a novel salt tolerance gene in wild soybean by whole-genome sequencing.</title>
        <authorList>
            <person name="Lam H.-M."/>
            <person name="Qi X."/>
            <person name="Li M.-W."/>
            <person name="Liu X."/>
            <person name="Xie M."/>
            <person name="Ni M."/>
            <person name="Xu X."/>
        </authorList>
    </citation>
    <scope>NUCLEOTIDE SEQUENCE [LARGE SCALE GENOMIC DNA]</scope>
    <source>
        <tissue evidence="1">Root</tissue>
    </source>
</reference>